<reference evidence="2 3" key="1">
    <citation type="submission" date="2024-01" db="EMBL/GenBank/DDBJ databases">
        <title>The genome of the rayed Mediterranean limpet Patella caerulea (Linnaeus, 1758).</title>
        <authorList>
            <person name="Anh-Thu Weber A."/>
            <person name="Halstead-Nussloch G."/>
        </authorList>
    </citation>
    <scope>NUCLEOTIDE SEQUENCE [LARGE SCALE GENOMIC DNA]</scope>
    <source>
        <strain evidence="2">AATW-2023a</strain>
        <tissue evidence="2">Whole specimen</tissue>
    </source>
</reference>
<proteinExistence type="predicted"/>
<dbReference type="EMBL" id="JAZGQO010000013">
    <property type="protein sequence ID" value="KAK6171846.1"/>
    <property type="molecule type" value="Genomic_DNA"/>
</dbReference>
<keyword evidence="3" id="KW-1185">Reference proteome</keyword>
<gene>
    <name evidence="2" type="ORF">SNE40_018271</name>
</gene>
<feature type="region of interest" description="Disordered" evidence="1">
    <location>
        <begin position="86"/>
        <end position="109"/>
    </location>
</feature>
<feature type="compositionally biased region" description="Basic and acidic residues" evidence="1">
    <location>
        <begin position="92"/>
        <end position="102"/>
    </location>
</feature>
<evidence type="ECO:0000313" key="3">
    <source>
        <dbReference type="Proteomes" id="UP001347796"/>
    </source>
</evidence>
<dbReference type="AlphaFoldDB" id="A0AAN8J9B6"/>
<accession>A0AAN8J9B6</accession>
<evidence type="ECO:0000256" key="1">
    <source>
        <dbReference type="SAM" id="MobiDB-lite"/>
    </source>
</evidence>
<organism evidence="2 3">
    <name type="scientific">Patella caerulea</name>
    <name type="common">Rayed Mediterranean limpet</name>
    <dbReference type="NCBI Taxonomy" id="87958"/>
    <lineage>
        <taxon>Eukaryota</taxon>
        <taxon>Metazoa</taxon>
        <taxon>Spiralia</taxon>
        <taxon>Lophotrochozoa</taxon>
        <taxon>Mollusca</taxon>
        <taxon>Gastropoda</taxon>
        <taxon>Patellogastropoda</taxon>
        <taxon>Patelloidea</taxon>
        <taxon>Patellidae</taxon>
        <taxon>Patella</taxon>
    </lineage>
</organism>
<name>A0AAN8J9B6_PATCE</name>
<dbReference type="Proteomes" id="UP001347796">
    <property type="component" value="Unassembled WGS sequence"/>
</dbReference>
<comment type="caution">
    <text evidence="2">The sequence shown here is derived from an EMBL/GenBank/DDBJ whole genome shotgun (WGS) entry which is preliminary data.</text>
</comment>
<protein>
    <submittedName>
        <fullName evidence="2">Uncharacterized protein</fullName>
    </submittedName>
</protein>
<sequence length="109" mass="12349">MVTSLLSCFHGPQVEASFSVMNNVIDSKTCRLNISTYNAIQHENSGLTASGKSAVQFYAKNDFVHDKIDTNLAKNMVAASTTYKREIKKRKEKSEEKKEYLRNKKQSLN</sequence>
<evidence type="ECO:0000313" key="2">
    <source>
        <dbReference type="EMBL" id="KAK6171846.1"/>
    </source>
</evidence>